<dbReference type="RefSeq" id="WP_109573345.1">
    <property type="nucleotide sequence ID" value="NZ_UHJL01000003.1"/>
</dbReference>
<evidence type="ECO:0000259" key="7">
    <source>
        <dbReference type="Pfam" id="PF06271"/>
    </source>
</evidence>
<dbReference type="PANTHER" id="PTHR36115">
    <property type="entry name" value="PROLINE-RICH ANTIGEN HOMOLOG-RELATED"/>
    <property type="match status" value="1"/>
</dbReference>
<dbReference type="InterPro" id="IPR051791">
    <property type="entry name" value="Pra-immunoreactive"/>
</dbReference>
<evidence type="ECO:0000313" key="9">
    <source>
        <dbReference type="Proteomes" id="UP000255423"/>
    </source>
</evidence>
<feature type="transmembrane region" description="Helical" evidence="6">
    <location>
        <begin position="120"/>
        <end position="141"/>
    </location>
</feature>
<evidence type="ECO:0000313" key="8">
    <source>
        <dbReference type="EMBL" id="SUQ25016.1"/>
    </source>
</evidence>
<proteinExistence type="predicted"/>
<feature type="domain" description="RDD" evidence="7">
    <location>
        <begin position="10"/>
        <end position="156"/>
    </location>
</feature>
<dbReference type="InterPro" id="IPR010432">
    <property type="entry name" value="RDD"/>
</dbReference>
<evidence type="ECO:0000256" key="1">
    <source>
        <dbReference type="ARBA" id="ARBA00004651"/>
    </source>
</evidence>
<dbReference type="EMBL" id="UHJL01000003">
    <property type="protein sequence ID" value="SUQ25016.1"/>
    <property type="molecule type" value="Genomic_DNA"/>
</dbReference>
<sequence length="595" mass="66490">MEETTAIKLATRKRRLFAFLIDALIIGVFGWMIGWSFEDAILQLGNFGRAVGAVVVLLYFGICNSKLMNGQTLGKMLLNIRVVDKNSNYISVAKAILRALPFALYILLNGMPVSDSSDLYPSLILGTILFSIPVLEIYFAIANNKSLQSLHDMIAKTYVVSAKTESSIDLTNQKAVLYAGLALPILIMAIVFAGSSAVANKLIYVKDMQKIVSVASQELPISSITMYRNKTETTNFNGETTQTKLIQVTATKINKDENDTLLAGKIAKIIFDSGFTFEEDENLFIAIIYGYDIGIASKYNSSKFNDTPKNWKEAVKAISILDKTSRKNKPTVDIKSDFWRNVANAQYIVSGTLNVDTNKIQEIKKSKGDYIEFNFVIDSVFKGDIEKKEITLRKFICDINGKENRCNDSNLFTLNGQKVIAPLVKSQRKPGQYAFIKSSVKGLQLATEENANKVSNEVKLQKEIIESKFYTEVCPYTKLADSVKTLIEDMLVASKAESAYVNLERLGKSAIPTIICQMDDRRELAIKSITFKNKSPDGTEKTWHYTPQVVTDVLAATLNFVSWNSFGYIFDGASEEERVSVINGWRIFLWYLING</sequence>
<keyword evidence="3 6" id="KW-0812">Transmembrane</keyword>
<dbReference type="PANTHER" id="PTHR36115:SF9">
    <property type="entry name" value="LMO1584 PROTEIN"/>
    <property type="match status" value="1"/>
</dbReference>
<dbReference type="AlphaFoldDB" id="A0A380S8U5"/>
<dbReference type="GO" id="GO:0005886">
    <property type="term" value="C:plasma membrane"/>
    <property type="evidence" value="ECO:0007669"/>
    <property type="project" value="UniProtKB-SubCell"/>
</dbReference>
<organism evidence="8 9">
    <name type="scientific">Fibrobacter succinogenes</name>
    <name type="common">Bacteroides succinogenes</name>
    <dbReference type="NCBI Taxonomy" id="833"/>
    <lineage>
        <taxon>Bacteria</taxon>
        <taxon>Pseudomonadati</taxon>
        <taxon>Fibrobacterota</taxon>
        <taxon>Fibrobacteria</taxon>
        <taxon>Fibrobacterales</taxon>
        <taxon>Fibrobacteraceae</taxon>
        <taxon>Fibrobacter</taxon>
    </lineage>
</organism>
<keyword evidence="2" id="KW-1003">Cell membrane</keyword>
<dbReference type="Pfam" id="PF06271">
    <property type="entry name" value="RDD"/>
    <property type="match status" value="1"/>
</dbReference>
<gene>
    <name evidence="8" type="ORF">SAMN05661053_2430</name>
</gene>
<feature type="transmembrane region" description="Helical" evidence="6">
    <location>
        <begin position="88"/>
        <end position="108"/>
    </location>
</feature>
<name>A0A380S8U5_FIBSU</name>
<evidence type="ECO:0000256" key="6">
    <source>
        <dbReference type="SAM" id="Phobius"/>
    </source>
</evidence>
<dbReference type="Proteomes" id="UP000255423">
    <property type="component" value="Unassembled WGS sequence"/>
</dbReference>
<evidence type="ECO:0000256" key="4">
    <source>
        <dbReference type="ARBA" id="ARBA00022989"/>
    </source>
</evidence>
<evidence type="ECO:0000256" key="5">
    <source>
        <dbReference type="ARBA" id="ARBA00023136"/>
    </source>
</evidence>
<evidence type="ECO:0000256" key="3">
    <source>
        <dbReference type="ARBA" id="ARBA00022692"/>
    </source>
</evidence>
<protein>
    <submittedName>
        <fullName evidence="8">Uncharacterized membrane protein YckC, RDD family</fullName>
    </submittedName>
</protein>
<reference evidence="8 9" key="1">
    <citation type="submission" date="2017-08" db="EMBL/GenBank/DDBJ databases">
        <authorList>
            <person name="de Groot N.N."/>
        </authorList>
    </citation>
    <scope>NUCLEOTIDE SEQUENCE [LARGE SCALE GENOMIC DNA]</scope>
    <source>
        <strain evidence="8 9">HM2</strain>
    </source>
</reference>
<feature type="transmembrane region" description="Helical" evidence="6">
    <location>
        <begin position="47"/>
        <end position="67"/>
    </location>
</feature>
<feature type="transmembrane region" description="Helical" evidence="6">
    <location>
        <begin position="175"/>
        <end position="199"/>
    </location>
</feature>
<feature type="transmembrane region" description="Helical" evidence="6">
    <location>
        <begin position="16"/>
        <end position="35"/>
    </location>
</feature>
<evidence type="ECO:0000256" key="2">
    <source>
        <dbReference type="ARBA" id="ARBA00022475"/>
    </source>
</evidence>
<keyword evidence="5 6" id="KW-0472">Membrane</keyword>
<keyword evidence="4 6" id="KW-1133">Transmembrane helix</keyword>
<accession>A0A380S8U5</accession>
<comment type="subcellular location">
    <subcellularLocation>
        <location evidence="1">Cell membrane</location>
        <topology evidence="1">Multi-pass membrane protein</topology>
    </subcellularLocation>
</comment>